<name>A0A7G7YLH0_9CORY</name>
<evidence type="ECO:0000256" key="3">
    <source>
        <dbReference type="ARBA" id="ARBA00022448"/>
    </source>
</evidence>
<dbReference type="PROSITE" id="PS50983">
    <property type="entry name" value="FE_B12_PBP"/>
    <property type="match status" value="1"/>
</dbReference>
<gene>
    <name evidence="7" type="ORF">GP473_00250</name>
</gene>
<dbReference type="EMBL" id="CP046883">
    <property type="protein sequence ID" value="QNH95340.1"/>
    <property type="molecule type" value="Genomic_DNA"/>
</dbReference>
<keyword evidence="8" id="KW-1185">Reference proteome</keyword>
<keyword evidence="4 5" id="KW-0732">Signal</keyword>
<reference evidence="7 8" key="1">
    <citation type="submission" date="2019-12" db="EMBL/GenBank/DDBJ databases">
        <title>Corynebacterium sp. nov., isolated from feces of the Anser Albifrons in China.</title>
        <authorList>
            <person name="Liu Q."/>
        </authorList>
    </citation>
    <scope>NUCLEOTIDE SEQUENCE [LARGE SCALE GENOMIC DNA]</scope>
    <source>
        <strain evidence="7 8">23H37-10</strain>
    </source>
</reference>
<dbReference type="InterPro" id="IPR002491">
    <property type="entry name" value="ABC_transptr_periplasmic_BD"/>
</dbReference>
<dbReference type="PANTHER" id="PTHR30532:SF24">
    <property type="entry name" value="FERRIC ENTEROBACTIN-BINDING PERIPLASMIC PROTEIN FEPB"/>
    <property type="match status" value="1"/>
</dbReference>
<dbReference type="SUPFAM" id="SSF53807">
    <property type="entry name" value="Helical backbone' metal receptor"/>
    <property type="match status" value="1"/>
</dbReference>
<dbReference type="PROSITE" id="PS51257">
    <property type="entry name" value="PROKAR_LIPOPROTEIN"/>
    <property type="match status" value="1"/>
</dbReference>
<evidence type="ECO:0000256" key="4">
    <source>
        <dbReference type="ARBA" id="ARBA00022729"/>
    </source>
</evidence>
<feature type="signal peptide" evidence="5">
    <location>
        <begin position="1"/>
        <end position="26"/>
    </location>
</feature>
<comment type="subcellular location">
    <subcellularLocation>
        <location evidence="1">Cell envelope</location>
    </subcellularLocation>
</comment>
<proteinExistence type="inferred from homology"/>
<protein>
    <submittedName>
        <fullName evidence="7">ABC transporter substrate-binding protein</fullName>
    </submittedName>
</protein>
<sequence>MTFASKTRRALAAALAVSAVTFGTVACSDATNHTNAEANNSTITITHSMGQTDVPKNPKRIVTMSSTWTDALMSLDVPITAEVVSTSMNGTQRFPWQDASAFTDTERIEYGMDMNDVSIEKILALKPDVILAGWVPDKKFYDRLSDIAPTVPVLQKDTGVDDWHEITRLAGRITGKEEQAEQLVKTVDDKFAENKKDLPNLQGKTFTWGMYVGGSFSVVADQNDPSNEILSSLGMKVPEKQVQAAKGDARTSISAENVDLLNADFMLMWAIDGNPDNVPGYKELPVVKDKRTLRIGENESNATSLSSAASLMWAMDRIIPALKSINDGTAVQQLPDVASL</sequence>
<feature type="chain" id="PRO_5038513822" evidence="5">
    <location>
        <begin position="27"/>
        <end position="340"/>
    </location>
</feature>
<organism evidence="7 8">
    <name type="scientific">Corynebacterium anserum</name>
    <dbReference type="NCBI Taxonomy" id="2684406"/>
    <lineage>
        <taxon>Bacteria</taxon>
        <taxon>Bacillati</taxon>
        <taxon>Actinomycetota</taxon>
        <taxon>Actinomycetes</taxon>
        <taxon>Mycobacteriales</taxon>
        <taxon>Corynebacteriaceae</taxon>
        <taxon>Corynebacterium</taxon>
    </lineage>
</organism>
<dbReference type="PANTHER" id="PTHR30532">
    <property type="entry name" value="IRON III DICITRATE-BINDING PERIPLASMIC PROTEIN"/>
    <property type="match status" value="1"/>
</dbReference>
<evidence type="ECO:0000256" key="5">
    <source>
        <dbReference type="SAM" id="SignalP"/>
    </source>
</evidence>
<evidence type="ECO:0000256" key="2">
    <source>
        <dbReference type="ARBA" id="ARBA00008814"/>
    </source>
</evidence>
<dbReference type="Pfam" id="PF01497">
    <property type="entry name" value="Peripla_BP_2"/>
    <property type="match status" value="1"/>
</dbReference>
<keyword evidence="3" id="KW-0813">Transport</keyword>
<dbReference type="RefSeq" id="WP_186276924.1">
    <property type="nucleotide sequence ID" value="NZ_CP046883.1"/>
</dbReference>
<evidence type="ECO:0000313" key="7">
    <source>
        <dbReference type="EMBL" id="QNH95340.1"/>
    </source>
</evidence>
<dbReference type="Gene3D" id="3.40.50.1980">
    <property type="entry name" value="Nitrogenase molybdenum iron protein domain"/>
    <property type="match status" value="2"/>
</dbReference>
<dbReference type="GO" id="GO:0030288">
    <property type="term" value="C:outer membrane-bounded periplasmic space"/>
    <property type="evidence" value="ECO:0007669"/>
    <property type="project" value="TreeGrafter"/>
</dbReference>
<dbReference type="AlphaFoldDB" id="A0A7G7YLH0"/>
<dbReference type="GO" id="GO:1901678">
    <property type="term" value="P:iron coordination entity transport"/>
    <property type="evidence" value="ECO:0007669"/>
    <property type="project" value="UniProtKB-ARBA"/>
</dbReference>
<evidence type="ECO:0000256" key="1">
    <source>
        <dbReference type="ARBA" id="ARBA00004196"/>
    </source>
</evidence>
<evidence type="ECO:0000313" key="8">
    <source>
        <dbReference type="Proteomes" id="UP000515275"/>
    </source>
</evidence>
<dbReference type="Proteomes" id="UP000515275">
    <property type="component" value="Chromosome"/>
</dbReference>
<accession>A0A7G7YLH0</accession>
<evidence type="ECO:0000259" key="6">
    <source>
        <dbReference type="PROSITE" id="PS50983"/>
    </source>
</evidence>
<feature type="domain" description="Fe/B12 periplasmic-binding" evidence="6">
    <location>
        <begin position="60"/>
        <end position="326"/>
    </location>
</feature>
<dbReference type="KEGG" id="cans:GP473_00250"/>
<comment type="similarity">
    <text evidence="2">Belongs to the bacterial solute-binding protein 8 family.</text>
</comment>
<dbReference type="InterPro" id="IPR051313">
    <property type="entry name" value="Bact_iron-sidero_bind"/>
</dbReference>